<name>A0A8H6E3I4_PETAA</name>
<protein>
    <submittedName>
        <fullName evidence="1">Uncharacterized protein</fullName>
    </submittedName>
</protein>
<accession>A0A8H6E3I4</accession>
<gene>
    <name evidence="1" type="ORF">ETB97_006451</name>
</gene>
<dbReference type="EMBL" id="SPNV01000283">
    <property type="protein sequence ID" value="KAF5856995.1"/>
    <property type="molecule type" value="Genomic_DNA"/>
</dbReference>
<dbReference type="Proteomes" id="UP000541154">
    <property type="component" value="Unassembled WGS sequence"/>
</dbReference>
<sequence>MFKTDILFIYLFIHLENPISLLDCRALAESVHHVQATLENLELHINIYSVYAEKVEYISIYPVTGHLPLRELTNLRRLKVPLVMLFGWFPEEAPSMAEVLPVSLTHPYLTEDLRMQCTYEWREELVLAKLGEYYKNIKEAAPALEVFEFKPNRYDDQRGGDLEERLSAMCGEAGIQCIIH</sequence>
<reference evidence="1 2" key="1">
    <citation type="submission" date="2019-04" db="EMBL/GenBank/DDBJ databases">
        <title>Aspergillus burnettii sp. nov., novel species from soil in southeast Queensland.</title>
        <authorList>
            <person name="Gilchrist C.L.M."/>
            <person name="Pitt J.I."/>
            <person name="Lange L."/>
            <person name="Lacey H.J."/>
            <person name="Vuong D."/>
            <person name="Midgley D.J."/>
            <person name="Greenfield P."/>
            <person name="Bradbury M."/>
            <person name="Lacey E."/>
            <person name="Busk P.K."/>
            <person name="Pilgaard B."/>
            <person name="Chooi Y.H."/>
            <person name="Piggott A.M."/>
        </authorList>
    </citation>
    <scope>NUCLEOTIDE SEQUENCE [LARGE SCALE GENOMIC DNA]</scope>
    <source>
        <strain evidence="1 2">FRR 5400</strain>
    </source>
</reference>
<evidence type="ECO:0000313" key="1">
    <source>
        <dbReference type="EMBL" id="KAF5856995.1"/>
    </source>
</evidence>
<proteinExistence type="predicted"/>
<keyword evidence="2" id="KW-1185">Reference proteome</keyword>
<evidence type="ECO:0000313" key="2">
    <source>
        <dbReference type="Proteomes" id="UP000541154"/>
    </source>
</evidence>
<dbReference type="AlphaFoldDB" id="A0A8H6E3I4"/>
<organism evidence="1 2">
    <name type="scientific">Petromyces alliaceus</name>
    <name type="common">Aspergillus alliaceus</name>
    <dbReference type="NCBI Taxonomy" id="209559"/>
    <lineage>
        <taxon>Eukaryota</taxon>
        <taxon>Fungi</taxon>
        <taxon>Dikarya</taxon>
        <taxon>Ascomycota</taxon>
        <taxon>Pezizomycotina</taxon>
        <taxon>Eurotiomycetes</taxon>
        <taxon>Eurotiomycetidae</taxon>
        <taxon>Eurotiales</taxon>
        <taxon>Aspergillaceae</taxon>
        <taxon>Aspergillus</taxon>
        <taxon>Aspergillus subgen. Circumdati</taxon>
    </lineage>
</organism>
<comment type="caution">
    <text evidence="1">The sequence shown here is derived from an EMBL/GenBank/DDBJ whole genome shotgun (WGS) entry which is preliminary data.</text>
</comment>